<dbReference type="EMBL" id="QHLZ01000007">
    <property type="protein sequence ID" value="PXA65075.1"/>
    <property type="molecule type" value="Genomic_DNA"/>
</dbReference>
<evidence type="ECO:0000313" key="3">
    <source>
        <dbReference type="Proteomes" id="UP000246303"/>
    </source>
</evidence>
<feature type="transmembrane region" description="Helical" evidence="1">
    <location>
        <begin position="128"/>
        <end position="149"/>
    </location>
</feature>
<protein>
    <submittedName>
        <fullName evidence="2">Uncharacterized protein</fullName>
    </submittedName>
</protein>
<keyword evidence="3" id="KW-1185">Reference proteome</keyword>
<proteinExistence type="predicted"/>
<evidence type="ECO:0000256" key="1">
    <source>
        <dbReference type="SAM" id="Phobius"/>
    </source>
</evidence>
<feature type="transmembrane region" description="Helical" evidence="1">
    <location>
        <begin position="75"/>
        <end position="97"/>
    </location>
</feature>
<dbReference type="Proteomes" id="UP000246303">
    <property type="component" value="Unassembled WGS sequence"/>
</dbReference>
<evidence type="ECO:0000313" key="2">
    <source>
        <dbReference type="EMBL" id="PXA65075.1"/>
    </source>
</evidence>
<feature type="transmembrane region" description="Helical" evidence="1">
    <location>
        <begin position="46"/>
        <end position="63"/>
    </location>
</feature>
<accession>A0A2V3DQ49</accession>
<feature type="transmembrane region" description="Helical" evidence="1">
    <location>
        <begin position="156"/>
        <end position="181"/>
    </location>
</feature>
<sequence length="220" mass="23989">MQLISKWTFLGIPALIIGVSFAFSLLIWAMIPDSVGTKYSGAGQAVMWYFFGLGIQSLTYTFPFSQGLSISRRNFFFGTVGLFAVIAASISVLYVLLGFVEAATNGWGLQGQMFSLGWVSEQPWGGQLFFYFVVMMFLFLAGFWGATVYKRWQTTGLLVMFISLGILLVGSVALITWQGWWAAVGSWIVALTPVTLGLLALGLAALLGVGAYLTLRRATP</sequence>
<reference evidence="2 3" key="1">
    <citation type="submission" date="2018-05" db="EMBL/GenBank/DDBJ databases">
        <title>Genetic diversity of glacier-inhabiting Cryobacterium bacteria in China and description of Cryobacterium mengkeensis sp. nov. and Arthrobacter glacialis sp. nov.</title>
        <authorList>
            <person name="Liu Q."/>
            <person name="Xin Y.-H."/>
        </authorList>
    </citation>
    <scope>NUCLEOTIDE SEQUENCE [LARGE SCALE GENOMIC DNA]</scope>
    <source>
        <strain evidence="2 3">GP3</strain>
    </source>
</reference>
<organism evidence="2 3">
    <name type="scientific">Arthrobacter psychrochitiniphilus</name>
    <dbReference type="NCBI Taxonomy" id="291045"/>
    <lineage>
        <taxon>Bacteria</taxon>
        <taxon>Bacillati</taxon>
        <taxon>Actinomycetota</taxon>
        <taxon>Actinomycetes</taxon>
        <taxon>Micrococcales</taxon>
        <taxon>Micrococcaceae</taxon>
        <taxon>Arthrobacter</taxon>
    </lineage>
</organism>
<name>A0A2V3DQ49_9MICC</name>
<keyword evidence="1" id="KW-0812">Transmembrane</keyword>
<dbReference type="OrthoDB" id="3209791at2"/>
<feature type="transmembrane region" description="Helical" evidence="1">
    <location>
        <begin position="187"/>
        <end position="215"/>
    </location>
</feature>
<keyword evidence="1" id="KW-1133">Transmembrane helix</keyword>
<gene>
    <name evidence="2" type="ORF">CVS29_12510</name>
</gene>
<comment type="caution">
    <text evidence="2">The sequence shown here is derived from an EMBL/GenBank/DDBJ whole genome shotgun (WGS) entry which is preliminary data.</text>
</comment>
<dbReference type="AlphaFoldDB" id="A0A2V3DQ49"/>
<keyword evidence="1" id="KW-0472">Membrane</keyword>
<feature type="transmembrane region" description="Helical" evidence="1">
    <location>
        <begin position="7"/>
        <end position="31"/>
    </location>
</feature>